<feature type="compositionally biased region" description="Low complexity" evidence="1">
    <location>
        <begin position="14"/>
        <end position="33"/>
    </location>
</feature>
<evidence type="ECO:0000313" key="2">
    <source>
        <dbReference type="EMBL" id="KAL1596509.1"/>
    </source>
</evidence>
<proteinExistence type="predicted"/>
<reference evidence="2 3" key="1">
    <citation type="submission" date="2024-02" db="EMBL/GenBank/DDBJ databases">
        <title>De novo assembly and annotation of 12 fungi associated with fruit tree decline syndrome in Ontario, Canada.</title>
        <authorList>
            <person name="Sulman M."/>
            <person name="Ellouze W."/>
            <person name="Ilyukhin E."/>
        </authorList>
    </citation>
    <scope>NUCLEOTIDE SEQUENCE [LARGE SCALE GENOMIC DNA]</scope>
    <source>
        <strain evidence="2 3">M42-189</strain>
    </source>
</reference>
<evidence type="ECO:0000313" key="3">
    <source>
        <dbReference type="Proteomes" id="UP001521785"/>
    </source>
</evidence>
<dbReference type="Gene3D" id="3.40.50.720">
    <property type="entry name" value="NAD(P)-binding Rossmann-like Domain"/>
    <property type="match status" value="1"/>
</dbReference>
<name>A0ABR3QWG7_9PLEO</name>
<feature type="region of interest" description="Disordered" evidence="1">
    <location>
        <begin position="1"/>
        <end position="33"/>
    </location>
</feature>
<comment type="caution">
    <text evidence="2">The sequence shown here is derived from an EMBL/GenBank/DDBJ whole genome shotgun (WGS) entry which is preliminary data.</text>
</comment>
<dbReference type="EMBL" id="JAKJXO020000014">
    <property type="protein sequence ID" value="KAL1596509.1"/>
    <property type="molecule type" value="Genomic_DNA"/>
</dbReference>
<accession>A0ABR3QWG7</accession>
<gene>
    <name evidence="2" type="ORF">SLS60_009156</name>
</gene>
<protein>
    <submittedName>
        <fullName evidence="2">Uncharacterized protein</fullName>
    </submittedName>
</protein>
<dbReference type="Proteomes" id="UP001521785">
    <property type="component" value="Unassembled WGS sequence"/>
</dbReference>
<sequence>MSAATPTPRDAGLPAPATSATPFSASTATLSSSTKPTILHLGDDIRWNHELYKELGEKFHIQRSYSMGREEFKKALRERKWGDFVGMYRPFWNTGGEMGNWDEELM</sequence>
<keyword evidence="3" id="KW-1185">Reference proteome</keyword>
<evidence type="ECO:0000256" key="1">
    <source>
        <dbReference type="SAM" id="MobiDB-lite"/>
    </source>
</evidence>
<organism evidence="2 3">
    <name type="scientific">Paraconiothyrium brasiliense</name>
    <dbReference type="NCBI Taxonomy" id="300254"/>
    <lineage>
        <taxon>Eukaryota</taxon>
        <taxon>Fungi</taxon>
        <taxon>Dikarya</taxon>
        <taxon>Ascomycota</taxon>
        <taxon>Pezizomycotina</taxon>
        <taxon>Dothideomycetes</taxon>
        <taxon>Pleosporomycetidae</taxon>
        <taxon>Pleosporales</taxon>
        <taxon>Massarineae</taxon>
        <taxon>Didymosphaeriaceae</taxon>
        <taxon>Paraconiothyrium</taxon>
    </lineage>
</organism>